<dbReference type="EMBL" id="FNBG01000022">
    <property type="protein sequence ID" value="SDF97724.1"/>
    <property type="molecule type" value="Genomic_DNA"/>
</dbReference>
<evidence type="ECO:0000256" key="1">
    <source>
        <dbReference type="ARBA" id="ARBA00022603"/>
    </source>
</evidence>
<dbReference type="InterPro" id="IPR029063">
    <property type="entry name" value="SAM-dependent_MTases_sf"/>
</dbReference>
<dbReference type="PANTHER" id="PTHR43861:SF1">
    <property type="entry name" value="TRANS-ACONITATE 2-METHYLTRANSFERASE"/>
    <property type="match status" value="1"/>
</dbReference>
<protein>
    <submittedName>
        <fullName evidence="4">Methyltransferase domain-containing protein</fullName>
    </submittedName>
</protein>
<keyword evidence="2 4" id="KW-0808">Transferase</keyword>
<dbReference type="AlphaFoldDB" id="A0A1G7QGT4"/>
<dbReference type="RefSeq" id="WP_342707213.1">
    <property type="nucleotide sequence ID" value="NZ_FNBG01000022.1"/>
</dbReference>
<evidence type="ECO:0000313" key="4">
    <source>
        <dbReference type="EMBL" id="SDF97724.1"/>
    </source>
</evidence>
<dbReference type="Gene3D" id="3.40.50.150">
    <property type="entry name" value="Vaccinia Virus protein VP39"/>
    <property type="match status" value="1"/>
</dbReference>
<dbReference type="GO" id="GO:0032259">
    <property type="term" value="P:methylation"/>
    <property type="evidence" value="ECO:0007669"/>
    <property type="project" value="UniProtKB-KW"/>
</dbReference>
<sequence>MMGTNQVWQPEHYDNKLGFVSEYGKGVVNLLKPQRDEVILDLGCGTGDLSNEIAGTGAKVVGMDFSAQMIEQARYKYPGLNFKVGDGERFELDTPVDAVFSNAALHWMKDAPSVIRSVWNALRPGGRFVAEFGGKGNVEIIISSIVQILREEYGIDAESLDPWYFPSVGDYSTLLEQQGFRVQYMTHLDRFTKLEDREKGLSHWINGFAADTYFAGLGDQEKQTIIHQVEQLTRPKLFINDAWHADYVRLRFIAIKPLS</sequence>
<evidence type="ECO:0000259" key="3">
    <source>
        <dbReference type="Pfam" id="PF13649"/>
    </source>
</evidence>
<evidence type="ECO:0000256" key="2">
    <source>
        <dbReference type="ARBA" id="ARBA00022679"/>
    </source>
</evidence>
<keyword evidence="1 4" id="KW-0489">Methyltransferase</keyword>
<evidence type="ECO:0000313" key="5">
    <source>
        <dbReference type="Proteomes" id="UP000198972"/>
    </source>
</evidence>
<accession>A0A1G7QGT4</accession>
<feature type="domain" description="Methyltransferase" evidence="3">
    <location>
        <begin position="39"/>
        <end position="126"/>
    </location>
</feature>
<dbReference type="PANTHER" id="PTHR43861">
    <property type="entry name" value="TRANS-ACONITATE 2-METHYLTRANSFERASE-RELATED"/>
    <property type="match status" value="1"/>
</dbReference>
<gene>
    <name evidence="4" type="ORF">SAMN04488542_12232</name>
</gene>
<keyword evidence="5" id="KW-1185">Reference proteome</keyword>
<proteinExistence type="predicted"/>
<organism evidence="4 5">
    <name type="scientific">Fontibacillus panacisegetis</name>
    <dbReference type="NCBI Taxonomy" id="670482"/>
    <lineage>
        <taxon>Bacteria</taxon>
        <taxon>Bacillati</taxon>
        <taxon>Bacillota</taxon>
        <taxon>Bacilli</taxon>
        <taxon>Bacillales</taxon>
        <taxon>Paenibacillaceae</taxon>
        <taxon>Fontibacillus</taxon>
    </lineage>
</organism>
<dbReference type="Proteomes" id="UP000198972">
    <property type="component" value="Unassembled WGS sequence"/>
</dbReference>
<dbReference type="SUPFAM" id="SSF53335">
    <property type="entry name" value="S-adenosyl-L-methionine-dependent methyltransferases"/>
    <property type="match status" value="1"/>
</dbReference>
<dbReference type="STRING" id="670482.SAMN04488542_12232"/>
<dbReference type="GO" id="GO:0008168">
    <property type="term" value="F:methyltransferase activity"/>
    <property type="evidence" value="ECO:0007669"/>
    <property type="project" value="UniProtKB-KW"/>
</dbReference>
<dbReference type="CDD" id="cd02440">
    <property type="entry name" value="AdoMet_MTases"/>
    <property type="match status" value="1"/>
</dbReference>
<dbReference type="InterPro" id="IPR041698">
    <property type="entry name" value="Methyltransf_25"/>
</dbReference>
<dbReference type="Pfam" id="PF13649">
    <property type="entry name" value="Methyltransf_25"/>
    <property type="match status" value="1"/>
</dbReference>
<name>A0A1G7QGT4_9BACL</name>
<reference evidence="4 5" key="1">
    <citation type="submission" date="2016-10" db="EMBL/GenBank/DDBJ databases">
        <authorList>
            <person name="de Groot N.N."/>
        </authorList>
    </citation>
    <scope>NUCLEOTIDE SEQUENCE [LARGE SCALE GENOMIC DNA]</scope>
    <source>
        <strain evidence="4 5">DSM 28129</strain>
    </source>
</reference>